<dbReference type="SUPFAM" id="SSF109604">
    <property type="entry name" value="HD-domain/PDEase-like"/>
    <property type="match status" value="1"/>
</dbReference>
<gene>
    <name evidence="2" type="ORF">FTO68_10695</name>
</gene>
<organism evidence="2 3">
    <name type="scientific">Methanocalculus taiwanensis</name>
    <dbReference type="NCBI Taxonomy" id="106207"/>
    <lineage>
        <taxon>Archaea</taxon>
        <taxon>Methanobacteriati</taxon>
        <taxon>Methanobacteriota</taxon>
        <taxon>Stenosarchaea group</taxon>
        <taxon>Methanomicrobia</taxon>
        <taxon>Methanomicrobiales</taxon>
        <taxon>Methanocalculaceae</taxon>
        <taxon>Methanocalculus</taxon>
    </lineage>
</organism>
<dbReference type="InterPro" id="IPR048950">
    <property type="entry name" value="Ppx_GppA_C"/>
</dbReference>
<dbReference type="PANTHER" id="PTHR30005:SF0">
    <property type="entry name" value="RETROGRADE REGULATION PROTEIN 2"/>
    <property type="match status" value="1"/>
</dbReference>
<evidence type="ECO:0000313" key="2">
    <source>
        <dbReference type="EMBL" id="MCQ1539445.1"/>
    </source>
</evidence>
<evidence type="ECO:0000259" key="1">
    <source>
        <dbReference type="Pfam" id="PF21447"/>
    </source>
</evidence>
<comment type="caution">
    <text evidence="2">The sequence shown here is derived from an EMBL/GenBank/DDBJ whole genome shotgun (WGS) entry which is preliminary data.</text>
</comment>
<keyword evidence="3" id="KW-1185">Reference proteome</keyword>
<dbReference type="Proteomes" id="UP001524383">
    <property type="component" value="Unassembled WGS sequence"/>
</dbReference>
<protein>
    <submittedName>
        <fullName evidence="2">HD domain-containing protein</fullName>
    </submittedName>
</protein>
<name>A0ABD4TQ62_9EURY</name>
<sequence length="206" mass="23766">MQVDYPHIEEDQRDRIAQIISFARTYSPDRGHDEQVARNALQLFDQLSPLHGLPGNDRFLLHAACILHDIGWSRGDRAHNKSGARMVRRDRTLPLTKEERQQIALLVRYHRKELPSSSQRRFAALKAADKKRVAILSSILRIADGLDRSHQSRVEAITVTIRRDRVIIRCHANSEGYSEREYAMARADLFTMVFSRTVEIDWKIAG</sequence>
<dbReference type="AlphaFoldDB" id="A0ABD4TQ62"/>
<evidence type="ECO:0000313" key="3">
    <source>
        <dbReference type="Proteomes" id="UP001524383"/>
    </source>
</evidence>
<reference evidence="2 3" key="1">
    <citation type="submission" date="2019-08" db="EMBL/GenBank/DDBJ databases">
        <authorList>
            <person name="Chen S.-C."/>
            <person name="Lai M.-C."/>
            <person name="You Y.-T."/>
        </authorList>
    </citation>
    <scope>NUCLEOTIDE SEQUENCE [LARGE SCALE GENOMIC DNA]</scope>
    <source>
        <strain evidence="2 3">P2F9704a</strain>
    </source>
</reference>
<feature type="domain" description="Ppx/GppA phosphatase C-terminal" evidence="1">
    <location>
        <begin position="15"/>
        <end position="171"/>
    </location>
</feature>
<accession>A0ABD4TQ62</accession>
<proteinExistence type="predicted"/>
<dbReference type="InterPro" id="IPR050273">
    <property type="entry name" value="GppA/Ppx_hydrolase"/>
</dbReference>
<dbReference type="Pfam" id="PF21447">
    <property type="entry name" value="Ppx-GppA_III"/>
    <property type="match status" value="1"/>
</dbReference>
<dbReference type="CDD" id="cd00077">
    <property type="entry name" value="HDc"/>
    <property type="match status" value="1"/>
</dbReference>
<dbReference type="PANTHER" id="PTHR30005">
    <property type="entry name" value="EXOPOLYPHOSPHATASE"/>
    <property type="match status" value="1"/>
</dbReference>
<dbReference type="EMBL" id="VOTZ01000030">
    <property type="protein sequence ID" value="MCQ1539445.1"/>
    <property type="molecule type" value="Genomic_DNA"/>
</dbReference>
<dbReference type="Gene3D" id="1.10.3210.10">
    <property type="entry name" value="Hypothetical protein af1432"/>
    <property type="match status" value="1"/>
</dbReference>
<dbReference type="InterPro" id="IPR003607">
    <property type="entry name" value="HD/PDEase_dom"/>
</dbReference>